<proteinExistence type="inferred from homology"/>
<evidence type="ECO:0000256" key="2">
    <source>
        <dbReference type="ARBA" id="ARBA00022679"/>
    </source>
</evidence>
<dbReference type="InterPro" id="IPR042213">
    <property type="entry name" value="NBD_C_sf"/>
</dbReference>
<evidence type="ECO:0000256" key="4">
    <source>
        <dbReference type="ARBA" id="ARBA00022777"/>
    </source>
</evidence>
<keyword evidence="6" id="KW-0119">Carbohydrate metabolism</keyword>
<dbReference type="Pfam" id="PF17042">
    <property type="entry name" value="NBD_C"/>
    <property type="match status" value="1"/>
</dbReference>
<comment type="similarity">
    <text evidence="1">Belongs to the four-carbon acid sugar kinase family.</text>
</comment>
<name>A0A5B9EHM8_9BACT</name>
<dbReference type="EMBL" id="CP042806">
    <property type="protein sequence ID" value="QEE29867.1"/>
    <property type="molecule type" value="Genomic_DNA"/>
</dbReference>
<reference evidence="9 10" key="1">
    <citation type="submission" date="2019-08" db="EMBL/GenBank/DDBJ databases">
        <title>Complete genome sequence of Terriglobus albidus strain ORNL.</title>
        <authorList>
            <person name="Podar M."/>
        </authorList>
    </citation>
    <scope>NUCLEOTIDE SEQUENCE [LARGE SCALE GENOMIC DNA]</scope>
    <source>
        <strain evidence="9 10">ORNL</strain>
    </source>
</reference>
<dbReference type="GO" id="GO:0016301">
    <property type="term" value="F:kinase activity"/>
    <property type="evidence" value="ECO:0007669"/>
    <property type="project" value="UniProtKB-KW"/>
</dbReference>
<organism evidence="9 10">
    <name type="scientific">Terriglobus albidus</name>
    <dbReference type="NCBI Taxonomy" id="1592106"/>
    <lineage>
        <taxon>Bacteria</taxon>
        <taxon>Pseudomonadati</taxon>
        <taxon>Acidobacteriota</taxon>
        <taxon>Terriglobia</taxon>
        <taxon>Terriglobales</taxon>
        <taxon>Acidobacteriaceae</taxon>
        <taxon>Terriglobus</taxon>
    </lineage>
</organism>
<dbReference type="Gene3D" id="3.40.50.10840">
    <property type="entry name" value="Putative sugar-binding, N-terminal domain"/>
    <property type="match status" value="1"/>
</dbReference>
<evidence type="ECO:0000259" key="7">
    <source>
        <dbReference type="Pfam" id="PF07005"/>
    </source>
</evidence>
<protein>
    <submittedName>
        <fullName evidence="9">Four-carbon acid sugar kinase family protein</fullName>
    </submittedName>
</protein>
<dbReference type="InterPro" id="IPR031475">
    <property type="entry name" value="NBD_C"/>
</dbReference>
<dbReference type="Proteomes" id="UP000321820">
    <property type="component" value="Chromosome"/>
</dbReference>
<evidence type="ECO:0000259" key="8">
    <source>
        <dbReference type="Pfam" id="PF17042"/>
    </source>
</evidence>
<gene>
    <name evidence="9" type="ORF">FTW19_18925</name>
</gene>
<accession>A0A5B9EHM8</accession>
<dbReference type="OrthoDB" id="9778478at2"/>
<dbReference type="AlphaFoldDB" id="A0A5B9EHM8"/>
<dbReference type="Gene3D" id="3.40.980.20">
    <property type="entry name" value="Four-carbon acid sugar kinase, nucleotide binding domain"/>
    <property type="match status" value="1"/>
</dbReference>
<evidence type="ECO:0000313" key="10">
    <source>
        <dbReference type="Proteomes" id="UP000321820"/>
    </source>
</evidence>
<evidence type="ECO:0000256" key="3">
    <source>
        <dbReference type="ARBA" id="ARBA00022741"/>
    </source>
</evidence>
<dbReference type="RefSeq" id="WP_147649137.1">
    <property type="nucleotide sequence ID" value="NZ_CP042806.1"/>
</dbReference>
<feature type="domain" description="Four-carbon acid sugar kinase N-terminal" evidence="7">
    <location>
        <begin position="9"/>
        <end position="244"/>
    </location>
</feature>
<keyword evidence="3" id="KW-0547">Nucleotide-binding</keyword>
<evidence type="ECO:0000256" key="1">
    <source>
        <dbReference type="ARBA" id="ARBA00005715"/>
    </source>
</evidence>
<dbReference type="InterPro" id="IPR037051">
    <property type="entry name" value="4-carb_acid_sugar_kinase_N_sf"/>
</dbReference>
<keyword evidence="5" id="KW-0067">ATP-binding</keyword>
<evidence type="ECO:0000256" key="6">
    <source>
        <dbReference type="ARBA" id="ARBA00023277"/>
    </source>
</evidence>
<keyword evidence="2" id="KW-0808">Transferase</keyword>
<dbReference type="KEGG" id="talb:FTW19_18925"/>
<keyword evidence="10" id="KW-1185">Reference proteome</keyword>
<keyword evidence="4 9" id="KW-0418">Kinase</keyword>
<dbReference type="SUPFAM" id="SSF142764">
    <property type="entry name" value="YgbK-like"/>
    <property type="match status" value="1"/>
</dbReference>
<evidence type="ECO:0000256" key="5">
    <source>
        <dbReference type="ARBA" id="ARBA00022840"/>
    </source>
</evidence>
<sequence length="428" mass="46860">MRDPLLYTYYGDDFTGSTDVLEQLARGGIPSALFLAPPTVEDLALVPGLRAYGIAGESRSQSPEWMKQNLPTVFRSLQAAGAPITHYKVCSTFDSSPQIGSIGCAMEIGREIFQGHMVPIVVGAPHLRRYVWRRRLYAAGPDGRVLRIDRHPMSRHPVTPMCEADLRRHLCAQTTLRIDHVDYRNIRRGDDFTAFAKAEAAGADAVLFDTVRSPELSAIGRLLWQVARQRQRFAVGSSGLTAALVEAWRDMGLDSALRSDTLLPPKTRRPLLVLSGSCSVATERQLRWALAHDFVGIALHPEELLEDTNRQHVIVAQAIQSIRQGRDTVLYSAMGAVSGPASGSSLGELLGIMMRQIAQATNISRVLLCGGDTSSHAVRQLGLRALTWQANLHIGVPLCRTHGALDIELALKGGQMGDDDFFQVVRDA</sequence>
<dbReference type="Pfam" id="PF07005">
    <property type="entry name" value="SBD_N"/>
    <property type="match status" value="1"/>
</dbReference>
<evidence type="ECO:0000313" key="9">
    <source>
        <dbReference type="EMBL" id="QEE29867.1"/>
    </source>
</evidence>
<feature type="domain" description="Four-carbon acid sugar kinase nucleotide binding" evidence="8">
    <location>
        <begin position="272"/>
        <end position="422"/>
    </location>
</feature>
<dbReference type="GO" id="GO:0005524">
    <property type="term" value="F:ATP binding"/>
    <property type="evidence" value="ECO:0007669"/>
    <property type="project" value="UniProtKB-KW"/>
</dbReference>
<dbReference type="InterPro" id="IPR010737">
    <property type="entry name" value="4-carb_acid_sugar_kinase_N"/>
</dbReference>